<dbReference type="EMBL" id="CAXKWB010018890">
    <property type="protein sequence ID" value="CAL4121382.1"/>
    <property type="molecule type" value="Genomic_DNA"/>
</dbReference>
<dbReference type="PANTHER" id="PTHR10338:SF108">
    <property type="entry name" value="INTER-ALPHA-TRYPSIN INHIBITOR HEAVY CHAIN H4-LIKE PROTEIN"/>
    <property type="match status" value="1"/>
</dbReference>
<feature type="non-terminal residue" evidence="2">
    <location>
        <position position="1"/>
    </location>
</feature>
<dbReference type="Proteomes" id="UP001497623">
    <property type="component" value="Unassembled WGS sequence"/>
</dbReference>
<dbReference type="PANTHER" id="PTHR10338">
    <property type="entry name" value="INTER-ALPHA-TRYPSIN INHIBITOR HEAVY CHAIN FAMILY MEMBER"/>
    <property type="match status" value="1"/>
</dbReference>
<protein>
    <recommendedName>
        <fullName evidence="1">VWFA domain-containing protein</fullName>
    </recommendedName>
</protein>
<name>A0AAV2RBJ1_MEGNR</name>
<dbReference type="Gene3D" id="3.40.50.410">
    <property type="entry name" value="von Willebrand factor, type A domain"/>
    <property type="match status" value="1"/>
</dbReference>
<gene>
    <name evidence="2" type="ORF">MNOR_LOCUS22448</name>
</gene>
<dbReference type="InterPro" id="IPR036465">
    <property type="entry name" value="vWFA_dom_sf"/>
</dbReference>
<evidence type="ECO:0000259" key="1">
    <source>
        <dbReference type="PROSITE" id="PS50234"/>
    </source>
</evidence>
<dbReference type="GO" id="GO:0032991">
    <property type="term" value="C:protein-containing complex"/>
    <property type="evidence" value="ECO:0007669"/>
    <property type="project" value="UniProtKB-ARBA"/>
</dbReference>
<feature type="domain" description="VWFA" evidence="1">
    <location>
        <begin position="60"/>
        <end position="190"/>
    </location>
</feature>
<dbReference type="AlphaFoldDB" id="A0AAV2RBJ1"/>
<feature type="non-terminal residue" evidence="2">
    <location>
        <position position="190"/>
    </location>
</feature>
<accession>A0AAV2RBJ1</accession>
<dbReference type="Pfam" id="PF13519">
    <property type="entry name" value="VWA_2"/>
    <property type="match status" value="1"/>
</dbReference>
<comment type="caution">
    <text evidence="2">The sequence shown here is derived from an EMBL/GenBank/DDBJ whole genome shotgun (WGS) entry which is preliminary data.</text>
</comment>
<organism evidence="2 3">
    <name type="scientific">Meganyctiphanes norvegica</name>
    <name type="common">Northern krill</name>
    <name type="synonym">Thysanopoda norvegica</name>
    <dbReference type="NCBI Taxonomy" id="48144"/>
    <lineage>
        <taxon>Eukaryota</taxon>
        <taxon>Metazoa</taxon>
        <taxon>Ecdysozoa</taxon>
        <taxon>Arthropoda</taxon>
        <taxon>Crustacea</taxon>
        <taxon>Multicrustacea</taxon>
        <taxon>Malacostraca</taxon>
        <taxon>Eumalacostraca</taxon>
        <taxon>Eucarida</taxon>
        <taxon>Euphausiacea</taxon>
        <taxon>Euphausiidae</taxon>
        <taxon>Meganyctiphanes</taxon>
    </lineage>
</organism>
<evidence type="ECO:0000313" key="2">
    <source>
        <dbReference type="EMBL" id="CAL4121382.1"/>
    </source>
</evidence>
<dbReference type="InterPro" id="IPR002035">
    <property type="entry name" value="VWF_A"/>
</dbReference>
<reference evidence="2 3" key="1">
    <citation type="submission" date="2024-05" db="EMBL/GenBank/DDBJ databases">
        <authorList>
            <person name="Wallberg A."/>
        </authorList>
    </citation>
    <scope>NUCLEOTIDE SEQUENCE [LARGE SCALE GENOMIC DNA]</scope>
</reference>
<proteinExistence type="predicted"/>
<dbReference type="SUPFAM" id="SSF53300">
    <property type="entry name" value="vWA-like"/>
    <property type="match status" value="1"/>
</dbReference>
<keyword evidence="3" id="KW-1185">Reference proteome</keyword>
<evidence type="ECO:0000313" key="3">
    <source>
        <dbReference type="Proteomes" id="UP001497623"/>
    </source>
</evidence>
<sequence>KHSSPTASPHLRHMAQQVLPSGLVLTYDVRRKPDAGEMELSSGWFVHYFSPEGLPKMPSHTVFVLDVSGSMMDDNKLPQLKVAMESILRGLHPDDSFEILVFSTYVVSLGVYSARGRDLERSIAKVHRLQAQGGTNVDDAFKQALQGLQMLNGTGTAKQIVFLTDGQATVGERDNGQLRRNVREANRYRH</sequence>
<dbReference type="InterPro" id="IPR050934">
    <property type="entry name" value="ITIH"/>
</dbReference>
<dbReference type="PROSITE" id="PS50234">
    <property type="entry name" value="VWFA"/>
    <property type="match status" value="1"/>
</dbReference>